<dbReference type="Proteomes" id="UP001629249">
    <property type="component" value="Unassembled WGS sequence"/>
</dbReference>
<dbReference type="SUPFAM" id="SSF52283">
    <property type="entry name" value="Formate/glycerate dehydrogenase catalytic domain-like"/>
    <property type="match status" value="1"/>
</dbReference>
<dbReference type="Gene3D" id="3.40.50.720">
    <property type="entry name" value="NAD(P)-binding Rossmann-like Domain"/>
    <property type="match status" value="2"/>
</dbReference>
<sequence>MKNVFVSHPRHLLQQYYGDKAIDALQSVASVTFNSECRELTINELSAAACDSDVIVAYRQTPAPESLFSALPRLAAFVRCAVDIRTIDVDSASRHGVLVTHASAGFIPAVSEWVLGCMIDMARNISAYAESYRRGEPPASVMGRELRGATAGIIGYGQISRYLCDLLVALGMRVLIADPHASIEHPSRQQVPLAELLGNADFVICLAALNAETENLLDRKAFASMKQGAWFINAARGELVDEVALLDALDSGRLAGCALDVGLAPDQMPSPIVARHPRVIATPHVGGLTSAGIEHQALETVEQVKAILQGQIPIGAVNATHATRLNTFRQQIAHRTTTTAI</sequence>
<evidence type="ECO:0000313" key="8">
    <source>
        <dbReference type="Proteomes" id="UP001629249"/>
    </source>
</evidence>
<feature type="domain" description="D-isomer specific 2-hydroxyacid dehydrogenase catalytic" evidence="5">
    <location>
        <begin position="19"/>
        <end position="318"/>
    </location>
</feature>
<keyword evidence="2 4" id="KW-0560">Oxidoreductase</keyword>
<evidence type="ECO:0000256" key="3">
    <source>
        <dbReference type="ARBA" id="ARBA00023027"/>
    </source>
</evidence>
<protein>
    <submittedName>
        <fullName evidence="7">Hydroxyacid dehydrogenase</fullName>
    </submittedName>
</protein>
<keyword evidence="3" id="KW-0520">NAD</keyword>
<dbReference type="RefSeq" id="WP_408270526.1">
    <property type="nucleotide sequence ID" value="NZ_JAQQFH010000003.1"/>
</dbReference>
<evidence type="ECO:0000259" key="6">
    <source>
        <dbReference type="Pfam" id="PF02826"/>
    </source>
</evidence>
<evidence type="ECO:0000313" key="7">
    <source>
        <dbReference type="EMBL" id="MFL9882449.1"/>
    </source>
</evidence>
<evidence type="ECO:0000259" key="5">
    <source>
        <dbReference type="Pfam" id="PF00389"/>
    </source>
</evidence>
<organism evidence="7 8">
    <name type="scientific">Paraburkholderia agricolaris</name>
    <dbReference type="NCBI Taxonomy" id="2152888"/>
    <lineage>
        <taxon>Bacteria</taxon>
        <taxon>Pseudomonadati</taxon>
        <taxon>Pseudomonadota</taxon>
        <taxon>Betaproteobacteria</taxon>
        <taxon>Burkholderiales</taxon>
        <taxon>Burkholderiaceae</taxon>
        <taxon>Paraburkholderia</taxon>
    </lineage>
</organism>
<proteinExistence type="inferred from homology"/>
<dbReference type="InterPro" id="IPR036291">
    <property type="entry name" value="NAD(P)-bd_dom_sf"/>
</dbReference>
<dbReference type="SUPFAM" id="SSF51735">
    <property type="entry name" value="NAD(P)-binding Rossmann-fold domains"/>
    <property type="match status" value="1"/>
</dbReference>
<accession>A0ABW8ZKB9</accession>
<dbReference type="PANTHER" id="PTHR42789:SF1">
    <property type="entry name" value="D-ISOMER SPECIFIC 2-HYDROXYACID DEHYDROGENASE FAMILY PROTEIN (AFU_ORTHOLOGUE AFUA_6G10090)"/>
    <property type="match status" value="1"/>
</dbReference>
<dbReference type="CDD" id="cd12167">
    <property type="entry name" value="2-Hacid_dh_8"/>
    <property type="match status" value="1"/>
</dbReference>
<dbReference type="InterPro" id="IPR006140">
    <property type="entry name" value="D-isomer_DH_NAD-bd"/>
</dbReference>
<keyword evidence="8" id="KW-1185">Reference proteome</keyword>
<name>A0ABW8ZKB9_9BURK</name>
<dbReference type="Pfam" id="PF00389">
    <property type="entry name" value="2-Hacid_dh"/>
    <property type="match status" value="1"/>
</dbReference>
<comment type="similarity">
    <text evidence="1 4">Belongs to the D-isomer specific 2-hydroxyacid dehydrogenase family.</text>
</comment>
<evidence type="ECO:0000256" key="4">
    <source>
        <dbReference type="RuleBase" id="RU003719"/>
    </source>
</evidence>
<dbReference type="PROSITE" id="PS00671">
    <property type="entry name" value="D_2_HYDROXYACID_DH_3"/>
    <property type="match status" value="1"/>
</dbReference>
<evidence type="ECO:0000256" key="2">
    <source>
        <dbReference type="ARBA" id="ARBA00023002"/>
    </source>
</evidence>
<dbReference type="PANTHER" id="PTHR42789">
    <property type="entry name" value="D-ISOMER SPECIFIC 2-HYDROXYACID DEHYDROGENASE FAMILY PROTEIN (AFU_ORTHOLOGUE AFUA_6G10090)"/>
    <property type="match status" value="1"/>
</dbReference>
<dbReference type="EMBL" id="JAQQFN010000003">
    <property type="protein sequence ID" value="MFL9882449.1"/>
    <property type="molecule type" value="Genomic_DNA"/>
</dbReference>
<dbReference type="Pfam" id="PF02826">
    <property type="entry name" value="2-Hacid_dh_C"/>
    <property type="match status" value="1"/>
</dbReference>
<dbReference type="InterPro" id="IPR029753">
    <property type="entry name" value="D-isomer_DH_CS"/>
</dbReference>
<reference evidence="7 8" key="1">
    <citation type="journal article" date="2024" name="Chem. Sci.">
        <title>Discovery of megapolipeptins by genome mining of a Burkholderiales bacteria collection.</title>
        <authorList>
            <person name="Paulo B.S."/>
            <person name="Recchia M.J.J."/>
            <person name="Lee S."/>
            <person name="Fergusson C.H."/>
            <person name="Romanowski S.B."/>
            <person name="Hernandez A."/>
            <person name="Krull N."/>
            <person name="Liu D.Y."/>
            <person name="Cavanagh H."/>
            <person name="Bos A."/>
            <person name="Gray C.A."/>
            <person name="Murphy B.T."/>
            <person name="Linington R.G."/>
            <person name="Eustaquio A.S."/>
        </authorList>
    </citation>
    <scope>NUCLEOTIDE SEQUENCE [LARGE SCALE GENOMIC DNA]</scope>
    <source>
        <strain evidence="7 8">RL16-012-BIC-B</strain>
    </source>
</reference>
<feature type="domain" description="D-isomer specific 2-hydroxyacid dehydrogenase NAD-binding" evidence="6">
    <location>
        <begin position="116"/>
        <end position="286"/>
    </location>
</feature>
<evidence type="ECO:0000256" key="1">
    <source>
        <dbReference type="ARBA" id="ARBA00005854"/>
    </source>
</evidence>
<dbReference type="InterPro" id="IPR050857">
    <property type="entry name" value="D-2-hydroxyacid_DH"/>
</dbReference>
<gene>
    <name evidence="7" type="ORF">PQR66_05395</name>
</gene>
<dbReference type="InterPro" id="IPR006139">
    <property type="entry name" value="D-isomer_2_OHA_DH_cat_dom"/>
</dbReference>
<comment type="caution">
    <text evidence="7">The sequence shown here is derived from an EMBL/GenBank/DDBJ whole genome shotgun (WGS) entry which is preliminary data.</text>
</comment>